<keyword evidence="12 13" id="KW-0472">Membrane</keyword>
<evidence type="ECO:0000313" key="15">
    <source>
        <dbReference type="EMBL" id="GCE16539.1"/>
    </source>
</evidence>
<dbReference type="SUPFAM" id="SSF55874">
    <property type="entry name" value="ATPase domain of HSP90 chaperone/DNA topoisomerase II/histidine kinase"/>
    <property type="match status" value="1"/>
</dbReference>
<feature type="domain" description="Histidine kinase" evidence="14">
    <location>
        <begin position="337"/>
        <end position="557"/>
    </location>
</feature>
<dbReference type="InterPro" id="IPR029016">
    <property type="entry name" value="GAF-like_dom_sf"/>
</dbReference>
<dbReference type="AlphaFoldDB" id="A0A402ABR1"/>
<comment type="caution">
    <text evidence="15">The sequence shown here is derived from an EMBL/GenBank/DDBJ whole genome shotgun (WGS) entry which is preliminary data.</text>
</comment>
<dbReference type="Pfam" id="PF13493">
    <property type="entry name" value="DUF4118"/>
    <property type="match status" value="1"/>
</dbReference>
<keyword evidence="10 13" id="KW-1133">Transmembrane helix</keyword>
<feature type="transmembrane region" description="Helical" evidence="13">
    <location>
        <begin position="21"/>
        <end position="42"/>
    </location>
</feature>
<dbReference type="GO" id="GO:0005886">
    <property type="term" value="C:plasma membrane"/>
    <property type="evidence" value="ECO:0007669"/>
    <property type="project" value="TreeGrafter"/>
</dbReference>
<dbReference type="Pfam" id="PF00512">
    <property type="entry name" value="HisKA"/>
    <property type="match status" value="1"/>
</dbReference>
<accession>A0A402ABR1</accession>
<feature type="transmembrane region" description="Helical" evidence="13">
    <location>
        <begin position="101"/>
        <end position="123"/>
    </location>
</feature>
<evidence type="ECO:0000256" key="12">
    <source>
        <dbReference type="ARBA" id="ARBA00023136"/>
    </source>
</evidence>
<keyword evidence="6 13" id="KW-0812">Transmembrane</keyword>
<dbReference type="GO" id="GO:0000155">
    <property type="term" value="F:phosphorelay sensor kinase activity"/>
    <property type="evidence" value="ECO:0007669"/>
    <property type="project" value="InterPro"/>
</dbReference>
<reference evidence="16" key="1">
    <citation type="submission" date="2018-12" db="EMBL/GenBank/DDBJ databases">
        <title>Tengunoibacter tsumagoiensis gen. nov., sp. nov., Dictyobacter kobayashii sp. nov., D. alpinus sp. nov., and D. joshuensis sp. nov. and description of Dictyobacteraceae fam. nov. within the order Ktedonobacterales isolated from Tengu-no-mugimeshi.</title>
        <authorList>
            <person name="Wang C.M."/>
            <person name="Zheng Y."/>
            <person name="Sakai Y."/>
            <person name="Toyoda A."/>
            <person name="Minakuchi Y."/>
            <person name="Abe K."/>
            <person name="Yokota A."/>
            <person name="Yabe S."/>
        </authorList>
    </citation>
    <scope>NUCLEOTIDE SEQUENCE [LARGE SCALE GENOMIC DNA]</scope>
    <source>
        <strain evidence="16">Uno11</strain>
    </source>
</reference>
<keyword evidence="16" id="KW-1185">Reference proteome</keyword>
<dbReference type="RefSeq" id="WP_126548421.1">
    <property type="nucleotide sequence ID" value="NZ_BIFS01000001.1"/>
</dbReference>
<feature type="transmembrane region" description="Helical" evidence="13">
    <location>
        <begin position="48"/>
        <end position="64"/>
    </location>
</feature>
<comment type="catalytic activity">
    <reaction evidence="1">
        <text>ATP + protein L-histidine = ADP + protein N-phospho-L-histidine.</text>
        <dbReference type="EC" id="2.7.13.3"/>
    </reaction>
</comment>
<protein>
    <recommendedName>
        <fullName evidence="3">histidine kinase</fullName>
        <ecNumber evidence="3">2.7.13.3</ecNumber>
    </recommendedName>
</protein>
<organism evidence="15 16">
    <name type="scientific">Dictyobacter kobayashii</name>
    <dbReference type="NCBI Taxonomy" id="2014872"/>
    <lineage>
        <taxon>Bacteria</taxon>
        <taxon>Bacillati</taxon>
        <taxon>Chloroflexota</taxon>
        <taxon>Ktedonobacteria</taxon>
        <taxon>Ktedonobacterales</taxon>
        <taxon>Dictyobacteraceae</taxon>
        <taxon>Dictyobacter</taxon>
    </lineage>
</organism>
<evidence type="ECO:0000256" key="11">
    <source>
        <dbReference type="ARBA" id="ARBA00023012"/>
    </source>
</evidence>
<feature type="transmembrane region" description="Helical" evidence="13">
    <location>
        <begin position="71"/>
        <end position="95"/>
    </location>
</feature>
<evidence type="ECO:0000256" key="5">
    <source>
        <dbReference type="ARBA" id="ARBA00022679"/>
    </source>
</evidence>
<dbReference type="CDD" id="cd00082">
    <property type="entry name" value="HisKA"/>
    <property type="match status" value="1"/>
</dbReference>
<dbReference type="CDD" id="cd00075">
    <property type="entry name" value="HATPase"/>
    <property type="match status" value="1"/>
</dbReference>
<evidence type="ECO:0000256" key="6">
    <source>
        <dbReference type="ARBA" id="ARBA00022692"/>
    </source>
</evidence>
<dbReference type="PANTHER" id="PTHR45569">
    <property type="entry name" value="SENSOR PROTEIN KDPD"/>
    <property type="match status" value="1"/>
</dbReference>
<evidence type="ECO:0000256" key="3">
    <source>
        <dbReference type="ARBA" id="ARBA00012438"/>
    </source>
</evidence>
<dbReference type="SMART" id="SM00388">
    <property type="entry name" value="HisKA"/>
    <property type="match status" value="1"/>
</dbReference>
<dbReference type="Gene3D" id="3.30.565.10">
    <property type="entry name" value="Histidine kinase-like ATPase, C-terminal domain"/>
    <property type="match status" value="1"/>
</dbReference>
<dbReference type="Gene3D" id="1.20.120.620">
    <property type="entry name" value="Backbone structure of the membrane domain of e. Coli histidine kinase receptor kdpd"/>
    <property type="match status" value="1"/>
</dbReference>
<keyword evidence="7" id="KW-0547">Nucleotide-binding</keyword>
<dbReference type="PANTHER" id="PTHR45569:SF1">
    <property type="entry name" value="SENSOR PROTEIN KDPD"/>
    <property type="match status" value="1"/>
</dbReference>
<gene>
    <name evidence="15" type="ORF">KDK_03390</name>
</gene>
<dbReference type="Gene3D" id="3.30.450.40">
    <property type="match status" value="1"/>
</dbReference>
<name>A0A402ABR1_9CHLR</name>
<evidence type="ECO:0000256" key="8">
    <source>
        <dbReference type="ARBA" id="ARBA00022777"/>
    </source>
</evidence>
<dbReference type="OrthoDB" id="9806130at2"/>
<keyword evidence="5" id="KW-0808">Transferase</keyword>
<dbReference type="InterPro" id="IPR036097">
    <property type="entry name" value="HisK_dim/P_sf"/>
</dbReference>
<evidence type="ECO:0000256" key="2">
    <source>
        <dbReference type="ARBA" id="ARBA00004141"/>
    </source>
</evidence>
<proteinExistence type="predicted"/>
<evidence type="ECO:0000256" key="10">
    <source>
        <dbReference type="ARBA" id="ARBA00022989"/>
    </source>
</evidence>
<keyword evidence="9" id="KW-0067">ATP-binding</keyword>
<keyword evidence="8" id="KW-0418">Kinase</keyword>
<keyword evidence="4" id="KW-0597">Phosphoprotein</keyword>
<dbReference type="SUPFAM" id="SSF55781">
    <property type="entry name" value="GAF domain-like"/>
    <property type="match status" value="1"/>
</dbReference>
<dbReference type="InterPro" id="IPR005467">
    <property type="entry name" value="His_kinase_dom"/>
</dbReference>
<evidence type="ECO:0000259" key="14">
    <source>
        <dbReference type="PROSITE" id="PS50109"/>
    </source>
</evidence>
<evidence type="ECO:0000256" key="7">
    <source>
        <dbReference type="ARBA" id="ARBA00022741"/>
    </source>
</evidence>
<dbReference type="EC" id="2.7.13.3" evidence="3"/>
<comment type="subcellular location">
    <subcellularLocation>
        <location evidence="2">Membrane</location>
        <topology evidence="2">Multi-pass membrane protein</topology>
    </subcellularLocation>
</comment>
<evidence type="ECO:0000313" key="16">
    <source>
        <dbReference type="Proteomes" id="UP000287188"/>
    </source>
</evidence>
<sequence>MQTSENVLPMRLRHLQTMWSYALDSFLASVGMLLVTGVISIFHLYPRIPNISIVYLPVVLILAVRRGRYAAILASFVAFLSFDYFIVPPLYTFVMYHVEEWISLFVFLINAVLTSHLASSLCVQARRAERQERETHILYDLMRETTREEGLHKQLQIVAQTLVKVFSAWGIYDCALLQMAGDGTLQMQAGTSQSGEAVTLSADEQKMAGKVLTQGHSIRLRQETLPAPARPAFKLSTWMSGTVIQQTVRRSICLLPLKVGSRVVGVLRLGVQENDPQSRLEESLQAEQEHPQAHTAFFWTFLDQAATLIERAWLRNEHMRMELLQRTDELRSALLSSVSHDLRTPLTVIKAATSSLLQDDIEWGPQERRSFICSIEREADRLNHLVGNLLDMSRIENGALQPDKDWYNVNSLIADVVNRLQPMFKEREVRLALPSEIALVELDYLQIDQVLTNLIENALRYTPAGSPIDIGVEWEEHAVTIYVADRGPGIQKEDRERIFDKFYRVLSAKPTSGDTPAGSGLGLAVCKGLVEAHGGHIWVKPRNEGGVIFYVRLPRETYEGSEL</sequence>
<dbReference type="PRINTS" id="PR00344">
    <property type="entry name" value="BCTRLSENSOR"/>
</dbReference>
<evidence type="ECO:0000256" key="4">
    <source>
        <dbReference type="ARBA" id="ARBA00022553"/>
    </source>
</evidence>
<dbReference type="EMBL" id="BIFS01000001">
    <property type="protein sequence ID" value="GCE16539.1"/>
    <property type="molecule type" value="Genomic_DNA"/>
</dbReference>
<dbReference type="SMART" id="SM00387">
    <property type="entry name" value="HATPase_c"/>
    <property type="match status" value="1"/>
</dbReference>
<dbReference type="InterPro" id="IPR004358">
    <property type="entry name" value="Sig_transdc_His_kin-like_C"/>
</dbReference>
<evidence type="ECO:0000256" key="9">
    <source>
        <dbReference type="ARBA" id="ARBA00022840"/>
    </source>
</evidence>
<dbReference type="Pfam" id="PF02518">
    <property type="entry name" value="HATPase_c"/>
    <property type="match status" value="1"/>
</dbReference>
<dbReference type="InterPro" id="IPR025201">
    <property type="entry name" value="KdpD_TM"/>
</dbReference>
<dbReference type="GO" id="GO:0005524">
    <property type="term" value="F:ATP binding"/>
    <property type="evidence" value="ECO:0007669"/>
    <property type="project" value="UniProtKB-KW"/>
</dbReference>
<evidence type="ECO:0000256" key="13">
    <source>
        <dbReference type="SAM" id="Phobius"/>
    </source>
</evidence>
<evidence type="ECO:0000256" key="1">
    <source>
        <dbReference type="ARBA" id="ARBA00000085"/>
    </source>
</evidence>
<dbReference type="InterPro" id="IPR003661">
    <property type="entry name" value="HisK_dim/P_dom"/>
</dbReference>
<dbReference type="Proteomes" id="UP000287188">
    <property type="component" value="Unassembled WGS sequence"/>
</dbReference>
<dbReference type="Gene3D" id="1.10.287.130">
    <property type="match status" value="1"/>
</dbReference>
<dbReference type="InterPro" id="IPR052023">
    <property type="entry name" value="Histidine_kinase_KdpD"/>
</dbReference>
<dbReference type="FunFam" id="3.30.565.10:FF:000006">
    <property type="entry name" value="Sensor histidine kinase WalK"/>
    <property type="match status" value="1"/>
</dbReference>
<dbReference type="InterPro" id="IPR036890">
    <property type="entry name" value="HATPase_C_sf"/>
</dbReference>
<dbReference type="InterPro" id="IPR003594">
    <property type="entry name" value="HATPase_dom"/>
</dbReference>
<keyword evidence="11" id="KW-0902">Two-component regulatory system</keyword>
<dbReference type="InterPro" id="IPR038318">
    <property type="entry name" value="KdpD_sf"/>
</dbReference>
<dbReference type="PROSITE" id="PS50109">
    <property type="entry name" value="HIS_KIN"/>
    <property type="match status" value="1"/>
</dbReference>
<dbReference type="SUPFAM" id="SSF47384">
    <property type="entry name" value="Homodimeric domain of signal transducing histidine kinase"/>
    <property type="match status" value="1"/>
</dbReference>